<evidence type="ECO:0000259" key="1">
    <source>
        <dbReference type="Pfam" id="PF06722"/>
    </source>
</evidence>
<reference evidence="2" key="1">
    <citation type="submission" date="2021-04" db="EMBL/GenBank/DDBJ databases">
        <title>Oceanospirillales bacteria with DddD are important DMSP degraders in coastal seawater.</title>
        <authorList>
            <person name="Liu J."/>
        </authorList>
    </citation>
    <scope>NUCLEOTIDE SEQUENCE</scope>
    <source>
        <strain evidence="2">D13-4</strain>
    </source>
</reference>
<dbReference type="EMBL" id="CP073346">
    <property type="protein sequence ID" value="UTW06971.1"/>
    <property type="molecule type" value="Genomic_DNA"/>
</dbReference>
<keyword evidence="3" id="KW-1185">Reference proteome</keyword>
<dbReference type="Proteomes" id="UP001059672">
    <property type="component" value="Chromosome"/>
</dbReference>
<dbReference type="RefSeq" id="WP_255837537.1">
    <property type="nucleotide sequence ID" value="NZ_CP073346.1"/>
</dbReference>
<protein>
    <recommendedName>
        <fullName evidence="1">Erythromycin biosynthesis protein CIII-like C-terminal domain-containing protein</fullName>
    </recommendedName>
</protein>
<proteinExistence type="predicted"/>
<evidence type="ECO:0000313" key="3">
    <source>
        <dbReference type="Proteomes" id="UP001059672"/>
    </source>
</evidence>
<evidence type="ECO:0000313" key="2">
    <source>
        <dbReference type="EMBL" id="UTW06971.1"/>
    </source>
</evidence>
<accession>A0ABY5H5A2</accession>
<dbReference type="Pfam" id="PF06722">
    <property type="entry name" value="EryCIII-like_C"/>
    <property type="match status" value="1"/>
</dbReference>
<organism evidence="2 3">
    <name type="scientific">Pseudomonas benzenivorans</name>
    <dbReference type="NCBI Taxonomy" id="556533"/>
    <lineage>
        <taxon>Bacteria</taxon>
        <taxon>Pseudomonadati</taxon>
        <taxon>Pseudomonadota</taxon>
        <taxon>Gammaproteobacteria</taxon>
        <taxon>Pseudomonadales</taxon>
        <taxon>Pseudomonadaceae</taxon>
        <taxon>Pseudomonas</taxon>
    </lineage>
</organism>
<dbReference type="InterPro" id="IPR010610">
    <property type="entry name" value="EryCIII-like_C"/>
</dbReference>
<feature type="domain" description="Erythromycin biosynthesis protein CIII-like C-terminal" evidence="1">
    <location>
        <begin position="269"/>
        <end position="373"/>
    </location>
</feature>
<name>A0ABY5H5A2_9PSED</name>
<dbReference type="Gene3D" id="3.40.50.2000">
    <property type="entry name" value="Glycogen Phosphorylase B"/>
    <property type="match status" value="2"/>
</dbReference>
<dbReference type="SUPFAM" id="SSF53756">
    <property type="entry name" value="UDP-Glycosyltransferase/glycogen phosphorylase"/>
    <property type="match status" value="1"/>
</dbReference>
<gene>
    <name evidence="2" type="ORF">KDW96_17660</name>
</gene>
<sequence length="388" mass="42032">MLLAWEMGEGLGHAARLLWLAQRLREQGWVPVVAARDPAALAERYRAAHVPVIATPPHRSCFSGPGRFRAASYADIMGVCGYADLKQLAAVVRAWDEVLRSQAPDLIIADYSPLLSLAAFARIPLICIGDGFVTPPGMAGGHFPLLGDPVPHQWQPAELLHAAQRVQAARGLAEPMSLAQVIEGVGQVVCVPPELDIYAASRTLPASGPWERPAPPLAKPEGAFPFAYLRMSHPLSHRVLQVWREHHLAGECYLHGAGRETVSALERAGIRVHVTPPPLREALSRASMLIHHGGIGALEEALMAGRPQLLLPRHLEQSLHSQRLLASLPGNVCARAGTSLQSLRERLPELLLDRDGRLGAVAQKTATRLTARPDNSWAALQRLLGSLF</sequence>